<reference evidence="1 2" key="1">
    <citation type="submission" date="2020-09" db="EMBL/GenBank/DDBJ databases">
        <title>Diversity and distribution of actinomycetes associated with coral in the coast of Hainan.</title>
        <authorList>
            <person name="Li F."/>
        </authorList>
    </citation>
    <scope>NUCLEOTIDE SEQUENCE [LARGE SCALE GENOMIC DNA]</scope>
    <source>
        <strain evidence="1 2">HNM0947</strain>
    </source>
</reference>
<gene>
    <name evidence="1" type="ORF">IDM40_09480</name>
</gene>
<organism evidence="1 2">
    <name type="scientific">Nocardiopsis coralli</name>
    <dbReference type="NCBI Taxonomy" id="2772213"/>
    <lineage>
        <taxon>Bacteria</taxon>
        <taxon>Bacillati</taxon>
        <taxon>Actinomycetota</taxon>
        <taxon>Actinomycetes</taxon>
        <taxon>Streptosporangiales</taxon>
        <taxon>Nocardiopsidaceae</taxon>
        <taxon>Nocardiopsis</taxon>
    </lineage>
</organism>
<name>A0ABR9P543_9ACTN</name>
<sequence length="62" mass="6558">MATVKLRLQGQEDAVEHLLDTLRADDAVHVEDRGPLPQAGGYVVVHANATVTETPLPGNAEA</sequence>
<dbReference type="Proteomes" id="UP000806528">
    <property type="component" value="Unassembled WGS sequence"/>
</dbReference>
<evidence type="ECO:0000313" key="1">
    <source>
        <dbReference type="EMBL" id="MBE2998932.1"/>
    </source>
</evidence>
<keyword evidence="2" id="KW-1185">Reference proteome</keyword>
<comment type="caution">
    <text evidence="1">The sequence shown here is derived from an EMBL/GenBank/DDBJ whole genome shotgun (WGS) entry which is preliminary data.</text>
</comment>
<dbReference type="EMBL" id="JADBGI010000007">
    <property type="protein sequence ID" value="MBE2998932.1"/>
    <property type="molecule type" value="Genomic_DNA"/>
</dbReference>
<dbReference type="RefSeq" id="WP_193121573.1">
    <property type="nucleotide sequence ID" value="NZ_JADBGI010000007.1"/>
</dbReference>
<accession>A0ABR9P543</accession>
<protein>
    <submittedName>
        <fullName evidence="1">Uncharacterized protein</fullName>
    </submittedName>
</protein>
<proteinExistence type="predicted"/>
<evidence type="ECO:0000313" key="2">
    <source>
        <dbReference type="Proteomes" id="UP000806528"/>
    </source>
</evidence>